<dbReference type="OrthoDB" id="10475074at2759"/>
<feature type="region of interest" description="Disordered" evidence="1">
    <location>
        <begin position="80"/>
        <end position="128"/>
    </location>
</feature>
<protein>
    <submittedName>
        <fullName evidence="2">Uncharacterized protein</fullName>
    </submittedName>
</protein>
<proteinExistence type="predicted"/>
<accession>A0A1L7X8C0</accession>
<dbReference type="Proteomes" id="UP000184330">
    <property type="component" value="Unassembled WGS sequence"/>
</dbReference>
<feature type="compositionally biased region" description="Acidic residues" evidence="1">
    <location>
        <begin position="94"/>
        <end position="114"/>
    </location>
</feature>
<organism evidence="2 3">
    <name type="scientific">Phialocephala subalpina</name>
    <dbReference type="NCBI Taxonomy" id="576137"/>
    <lineage>
        <taxon>Eukaryota</taxon>
        <taxon>Fungi</taxon>
        <taxon>Dikarya</taxon>
        <taxon>Ascomycota</taxon>
        <taxon>Pezizomycotina</taxon>
        <taxon>Leotiomycetes</taxon>
        <taxon>Helotiales</taxon>
        <taxon>Mollisiaceae</taxon>
        <taxon>Phialocephala</taxon>
        <taxon>Phialocephala fortinii species complex</taxon>
    </lineage>
</organism>
<keyword evidence="3" id="KW-1185">Reference proteome</keyword>
<sequence>MAVQNLNIIAQQQQIMNNSFIATTLYQINETQNMETDQAPTPATSPHHESMEIDEFTNNSMIDTKNEKMNIDIQEVDEDLEIADATDSSTDNTTSEDEEMNTDDEDIQMSDDENCCPSEFGADSDDEMNDSDPVWDNNNTSTFDENHHTTLQKEEGDIQLLSRLEALPIPIQERIMSFLSPTDYKAPKTMREKVEENGFTRMLTDNNLLAAELDREHPPFCPCSESDIDVVEEIGGIFSNTTLCTRRRKRAENPLLACNCNKSYQPIRHDHRPLAPQLLRVNKRLCNHLTETYFGQGRFAVKIDFFARDEEERNEMTGNGDIMGLEYGSIHGIRKNKKKKQPSTAVSAVLHWNQVKILPNMESYPFSFVCVKTLDLHINFTTSQFHYIQQFAEELQKLAQIFAPQRAPKKLQKLCLKLHFGIEAYAKFKGNVGDHLEPRNLPRMVRNLIRPFYVFSGSKNGDHTSEEMVDTIWRKTVEVNIDAGMFDGLGDTEDFLANQPAYIGAQLNAQQVNAVPPPPPAQFSIWPAGTLITQMAGTAMLGTVQAPQQQ</sequence>
<evidence type="ECO:0000313" key="3">
    <source>
        <dbReference type="Proteomes" id="UP000184330"/>
    </source>
</evidence>
<dbReference type="AlphaFoldDB" id="A0A1L7X8C0"/>
<evidence type="ECO:0000256" key="1">
    <source>
        <dbReference type="SAM" id="MobiDB-lite"/>
    </source>
</evidence>
<name>A0A1L7X8C0_9HELO</name>
<evidence type="ECO:0000313" key="2">
    <source>
        <dbReference type="EMBL" id="CZR61256.1"/>
    </source>
</evidence>
<dbReference type="EMBL" id="FJOG01000018">
    <property type="protein sequence ID" value="CZR61256.1"/>
    <property type="molecule type" value="Genomic_DNA"/>
</dbReference>
<reference evidence="2 3" key="1">
    <citation type="submission" date="2016-03" db="EMBL/GenBank/DDBJ databases">
        <authorList>
            <person name="Ploux O."/>
        </authorList>
    </citation>
    <scope>NUCLEOTIDE SEQUENCE [LARGE SCALE GENOMIC DNA]</scope>
    <source>
        <strain evidence="2 3">UAMH 11012</strain>
    </source>
</reference>
<gene>
    <name evidence="2" type="ORF">PAC_11152</name>
</gene>